<protein>
    <submittedName>
        <fullName evidence="3">Uncharacterized protein</fullName>
    </submittedName>
</protein>
<feature type="transmembrane region" description="Helical" evidence="2">
    <location>
        <begin position="106"/>
        <end position="130"/>
    </location>
</feature>
<evidence type="ECO:0000256" key="2">
    <source>
        <dbReference type="SAM" id="Phobius"/>
    </source>
</evidence>
<dbReference type="VEuPathDB" id="FungiDB:ASPBRDRAFT_31345"/>
<dbReference type="OrthoDB" id="341259at2759"/>
<dbReference type="STRING" id="767769.A0A1L9UFL4"/>
<evidence type="ECO:0000256" key="1">
    <source>
        <dbReference type="SAM" id="MobiDB-lite"/>
    </source>
</evidence>
<dbReference type="Proteomes" id="UP000184499">
    <property type="component" value="Unassembled WGS sequence"/>
</dbReference>
<sequence length="190" mass="21308">MFRGCCQHEAILEKYKIAMLTWSLILSRRKINLSLDLKEKYTASQDAAFGRQQAISESATTAPRRFSQLKSDDNSHLPLIFLSSVFALNIAQFPHGPTGRPEFQSWWIPPLIFGPSAAAAIPLIVVAFNVNDFIVTPYYKWKAARISPPTVSGPGRQPSGDSDEVSQGRRRRVRLVFSRETQNKTGDDEV</sequence>
<feature type="compositionally biased region" description="Basic and acidic residues" evidence="1">
    <location>
        <begin position="181"/>
        <end position="190"/>
    </location>
</feature>
<organism evidence="3 4">
    <name type="scientific">Aspergillus brasiliensis (strain CBS 101740 / IMI 381727 / IBT 21946)</name>
    <dbReference type="NCBI Taxonomy" id="767769"/>
    <lineage>
        <taxon>Eukaryota</taxon>
        <taxon>Fungi</taxon>
        <taxon>Dikarya</taxon>
        <taxon>Ascomycota</taxon>
        <taxon>Pezizomycotina</taxon>
        <taxon>Eurotiomycetes</taxon>
        <taxon>Eurotiomycetidae</taxon>
        <taxon>Eurotiales</taxon>
        <taxon>Aspergillaceae</taxon>
        <taxon>Aspergillus</taxon>
        <taxon>Aspergillus subgen. Circumdati</taxon>
    </lineage>
</organism>
<gene>
    <name evidence="3" type="ORF">ASPBRDRAFT_31345</name>
</gene>
<dbReference type="EMBL" id="KV878686">
    <property type="protein sequence ID" value="OJJ70450.1"/>
    <property type="molecule type" value="Genomic_DNA"/>
</dbReference>
<keyword evidence="4" id="KW-1185">Reference proteome</keyword>
<name>A0A1L9UFL4_ASPBC</name>
<dbReference type="RefSeq" id="XP_067477698.1">
    <property type="nucleotide sequence ID" value="XM_067622890.1"/>
</dbReference>
<evidence type="ECO:0000313" key="3">
    <source>
        <dbReference type="EMBL" id="OJJ70450.1"/>
    </source>
</evidence>
<reference evidence="4" key="1">
    <citation type="journal article" date="2017" name="Genome Biol.">
        <title>Comparative genomics reveals high biological diversity and specific adaptations in the industrially and medically important fungal genus Aspergillus.</title>
        <authorList>
            <person name="de Vries R.P."/>
            <person name="Riley R."/>
            <person name="Wiebenga A."/>
            <person name="Aguilar-Osorio G."/>
            <person name="Amillis S."/>
            <person name="Uchima C.A."/>
            <person name="Anderluh G."/>
            <person name="Asadollahi M."/>
            <person name="Askin M."/>
            <person name="Barry K."/>
            <person name="Battaglia E."/>
            <person name="Bayram O."/>
            <person name="Benocci T."/>
            <person name="Braus-Stromeyer S.A."/>
            <person name="Caldana C."/>
            <person name="Canovas D."/>
            <person name="Cerqueira G.C."/>
            <person name="Chen F."/>
            <person name="Chen W."/>
            <person name="Choi C."/>
            <person name="Clum A."/>
            <person name="Dos Santos R.A."/>
            <person name="Damasio A.R."/>
            <person name="Diallinas G."/>
            <person name="Emri T."/>
            <person name="Fekete E."/>
            <person name="Flipphi M."/>
            <person name="Freyberg S."/>
            <person name="Gallo A."/>
            <person name="Gournas C."/>
            <person name="Habgood R."/>
            <person name="Hainaut M."/>
            <person name="Harispe M.L."/>
            <person name="Henrissat B."/>
            <person name="Hilden K.S."/>
            <person name="Hope R."/>
            <person name="Hossain A."/>
            <person name="Karabika E."/>
            <person name="Karaffa L."/>
            <person name="Karanyi Z."/>
            <person name="Krasevec N."/>
            <person name="Kuo A."/>
            <person name="Kusch H."/>
            <person name="LaButti K."/>
            <person name="Lagendijk E.L."/>
            <person name="Lapidus A."/>
            <person name="Levasseur A."/>
            <person name="Lindquist E."/>
            <person name="Lipzen A."/>
            <person name="Logrieco A.F."/>
            <person name="MacCabe A."/>
            <person name="Maekelae M.R."/>
            <person name="Malavazi I."/>
            <person name="Melin P."/>
            <person name="Meyer V."/>
            <person name="Mielnichuk N."/>
            <person name="Miskei M."/>
            <person name="Molnar A.P."/>
            <person name="Mule G."/>
            <person name="Ngan C.Y."/>
            <person name="Orejas M."/>
            <person name="Orosz E."/>
            <person name="Ouedraogo J.P."/>
            <person name="Overkamp K.M."/>
            <person name="Park H.-S."/>
            <person name="Perrone G."/>
            <person name="Piumi F."/>
            <person name="Punt P.J."/>
            <person name="Ram A.F."/>
            <person name="Ramon A."/>
            <person name="Rauscher S."/>
            <person name="Record E."/>
            <person name="Riano-Pachon D.M."/>
            <person name="Robert V."/>
            <person name="Roehrig J."/>
            <person name="Ruller R."/>
            <person name="Salamov A."/>
            <person name="Salih N.S."/>
            <person name="Samson R.A."/>
            <person name="Sandor E."/>
            <person name="Sanguinetti M."/>
            <person name="Schuetze T."/>
            <person name="Sepcic K."/>
            <person name="Shelest E."/>
            <person name="Sherlock G."/>
            <person name="Sophianopoulou V."/>
            <person name="Squina F.M."/>
            <person name="Sun H."/>
            <person name="Susca A."/>
            <person name="Todd R.B."/>
            <person name="Tsang A."/>
            <person name="Unkles S.E."/>
            <person name="van de Wiele N."/>
            <person name="van Rossen-Uffink D."/>
            <person name="Oliveira J.V."/>
            <person name="Vesth T.C."/>
            <person name="Visser J."/>
            <person name="Yu J.-H."/>
            <person name="Zhou M."/>
            <person name="Andersen M.R."/>
            <person name="Archer D.B."/>
            <person name="Baker S.E."/>
            <person name="Benoit I."/>
            <person name="Brakhage A.A."/>
            <person name="Braus G.H."/>
            <person name="Fischer R."/>
            <person name="Frisvad J.C."/>
            <person name="Goldman G.H."/>
            <person name="Houbraken J."/>
            <person name="Oakley B."/>
            <person name="Pocsi I."/>
            <person name="Scazzocchio C."/>
            <person name="Seiboth B."/>
            <person name="vanKuyk P.A."/>
            <person name="Wortman J."/>
            <person name="Dyer P.S."/>
            <person name="Grigoriev I.V."/>
        </authorList>
    </citation>
    <scope>NUCLEOTIDE SEQUENCE [LARGE SCALE GENOMIC DNA]</scope>
    <source>
        <strain evidence="4">CBS 101740 / IMI 381727 / IBT 21946</strain>
    </source>
</reference>
<keyword evidence="2" id="KW-1133">Transmembrane helix</keyword>
<evidence type="ECO:0000313" key="4">
    <source>
        <dbReference type="Proteomes" id="UP000184499"/>
    </source>
</evidence>
<accession>A0A1L9UFL4</accession>
<keyword evidence="2" id="KW-0472">Membrane</keyword>
<keyword evidence="2" id="KW-0812">Transmembrane</keyword>
<proteinExistence type="predicted"/>
<dbReference type="GeneID" id="93575378"/>
<dbReference type="AlphaFoldDB" id="A0A1L9UFL4"/>
<feature type="region of interest" description="Disordered" evidence="1">
    <location>
        <begin position="148"/>
        <end position="190"/>
    </location>
</feature>
<feature type="transmembrane region" description="Helical" evidence="2">
    <location>
        <begin position="75"/>
        <end position="94"/>
    </location>
</feature>